<keyword evidence="5" id="KW-1185">Reference proteome</keyword>
<feature type="compositionally biased region" description="Polar residues" evidence="1">
    <location>
        <begin position="190"/>
        <end position="209"/>
    </location>
</feature>
<name>A0A0F7VCJ9_PENBI</name>
<evidence type="ECO:0000313" key="5">
    <source>
        <dbReference type="Proteomes" id="UP000042958"/>
    </source>
</evidence>
<dbReference type="AlphaFoldDB" id="A0A0F7VCJ9"/>
<evidence type="ECO:0000313" key="4">
    <source>
        <dbReference type="EMBL" id="CEO59694.1"/>
    </source>
</evidence>
<feature type="chain" id="PRO_5002523968" evidence="3">
    <location>
        <begin position="25"/>
        <end position="332"/>
    </location>
</feature>
<dbReference type="PANTHER" id="PTHR40622">
    <property type="match status" value="1"/>
</dbReference>
<dbReference type="PANTHER" id="PTHR40622:SF1">
    <property type="match status" value="1"/>
</dbReference>
<dbReference type="OrthoDB" id="4367799at2759"/>
<accession>A0A0F7VCJ9</accession>
<keyword evidence="2" id="KW-0472">Membrane</keyword>
<keyword evidence="3" id="KW-0732">Signal</keyword>
<feature type="transmembrane region" description="Helical" evidence="2">
    <location>
        <begin position="260"/>
        <end position="293"/>
    </location>
</feature>
<evidence type="ECO:0000256" key="2">
    <source>
        <dbReference type="SAM" id="Phobius"/>
    </source>
</evidence>
<keyword evidence="2" id="KW-0812">Transmembrane</keyword>
<protein>
    <submittedName>
        <fullName evidence="4">Uncharacterized protein</fullName>
    </submittedName>
</protein>
<reference evidence="5" key="1">
    <citation type="journal article" date="2015" name="Genome Announc.">
        <title>Draft genome sequence of the fungus Penicillium brasilianum MG11.</title>
        <authorList>
            <person name="Horn F."/>
            <person name="Linde J."/>
            <person name="Mattern D.J."/>
            <person name="Walther G."/>
            <person name="Guthke R."/>
            <person name="Brakhage A.A."/>
            <person name="Valiante V."/>
        </authorList>
    </citation>
    <scope>NUCLEOTIDE SEQUENCE [LARGE SCALE GENOMIC DNA]</scope>
    <source>
        <strain evidence="5">MG11</strain>
    </source>
</reference>
<evidence type="ECO:0000256" key="3">
    <source>
        <dbReference type="SAM" id="SignalP"/>
    </source>
</evidence>
<evidence type="ECO:0000256" key="1">
    <source>
        <dbReference type="SAM" id="MobiDB-lite"/>
    </source>
</evidence>
<dbReference type="EMBL" id="CDHK01000004">
    <property type="protein sequence ID" value="CEO59694.1"/>
    <property type="molecule type" value="Genomic_DNA"/>
</dbReference>
<keyword evidence="2" id="KW-1133">Transmembrane helix</keyword>
<feature type="signal peptide" evidence="3">
    <location>
        <begin position="1"/>
        <end position="24"/>
    </location>
</feature>
<sequence>MRLHPWSTLAVFGAIASSIPLSTSHELHLPYLPSLSPEHDSDAYLALKWTVANGSLYANNDQIFPPTVSMQLHAPQYRGQGNARVGDDLELSYSLHARPLSSEEAGPSSKIVRVHVDLMNLQGEAVTPNAVVLDLLAHPDGSQRITRIRMEPGKGHREGHDRPWHVKFWQTQMAGIINKQKEKKPVSSPIRPSQNSTNESTQTFSSDPAQTDDDTEVTQVGFIFSPYGSPSVYSHRGHGHGHRHSHHRDRTFMRLVGPVILPAVLGAAAGLVACLVGFVIGHLCMSLSVRLGLHKNRQQRRSSSVHLEDGTRGEKSVLMVPEIYVTDSDPEA</sequence>
<feature type="region of interest" description="Disordered" evidence="1">
    <location>
        <begin position="178"/>
        <end position="213"/>
    </location>
</feature>
<gene>
    <name evidence="4" type="ORF">PMG11_04361</name>
</gene>
<dbReference type="Proteomes" id="UP000042958">
    <property type="component" value="Unassembled WGS sequence"/>
</dbReference>
<organism evidence="4 5">
    <name type="scientific">Penicillium brasilianum</name>
    <dbReference type="NCBI Taxonomy" id="104259"/>
    <lineage>
        <taxon>Eukaryota</taxon>
        <taxon>Fungi</taxon>
        <taxon>Dikarya</taxon>
        <taxon>Ascomycota</taxon>
        <taxon>Pezizomycotina</taxon>
        <taxon>Eurotiomycetes</taxon>
        <taxon>Eurotiomycetidae</taxon>
        <taxon>Eurotiales</taxon>
        <taxon>Aspergillaceae</taxon>
        <taxon>Penicillium</taxon>
    </lineage>
</organism>
<proteinExistence type="predicted"/>